<dbReference type="SUPFAM" id="SSF51556">
    <property type="entry name" value="Metallo-dependent hydrolases"/>
    <property type="match status" value="1"/>
</dbReference>
<feature type="signal peptide" evidence="1">
    <location>
        <begin position="1"/>
        <end position="21"/>
    </location>
</feature>
<name>A0ABU9XVW5_9SPHN</name>
<dbReference type="InterPro" id="IPR032466">
    <property type="entry name" value="Metal_Hydrolase"/>
</dbReference>
<dbReference type="InterPro" id="IPR051781">
    <property type="entry name" value="Metallo-dep_Hydrolase"/>
</dbReference>
<evidence type="ECO:0000313" key="3">
    <source>
        <dbReference type="EMBL" id="MEN2787667.1"/>
    </source>
</evidence>
<keyword evidence="1" id="KW-0732">Signal</keyword>
<proteinExistence type="predicted"/>
<evidence type="ECO:0000256" key="1">
    <source>
        <dbReference type="SAM" id="SignalP"/>
    </source>
</evidence>
<feature type="domain" description="Amidohydrolase-related" evidence="2">
    <location>
        <begin position="282"/>
        <end position="396"/>
    </location>
</feature>
<protein>
    <submittedName>
        <fullName evidence="3">Amidohydrolase family protein</fullName>
    </submittedName>
</protein>
<dbReference type="Pfam" id="PF01979">
    <property type="entry name" value="Amidohydro_1"/>
    <property type="match status" value="1"/>
</dbReference>
<reference evidence="3 4" key="1">
    <citation type="submission" date="2024-05" db="EMBL/GenBank/DDBJ databases">
        <authorList>
            <person name="Liu Q."/>
            <person name="Xin Y.-H."/>
        </authorList>
    </citation>
    <scope>NUCLEOTIDE SEQUENCE [LARGE SCALE GENOMIC DNA]</scope>
    <source>
        <strain evidence="3 4">CGMCC 1.15349</strain>
    </source>
</reference>
<sequence>MKDILLSLTALGAVLAAPAMAQTVAITGGTVAIGDGSQPIERGTVVMRDGRIVAAGAGIAVPAGATVIDATGKWVAAGMVAGFTNLGLVDAEGVRESNDGSARTSPFNASIDIAPAINPQAVQIGNERAGGITRALVSPSTGQSIFAGRGAVIDLGADADPITRARAFQYVELGEDGASEAGGSRPAAYAMLHDALAQAQDYRRNPAGFGGREQASLVKRVDAQALLPVLDGTMPLLVHVERASDIRSVLALKKQYPALKLVLVGVREGWMVAREIAAARVPVIAAALADLPASFESLAATESNVGRLTAAGVTTAISTVSANTAPGEHILAQYAGNLVAIARVPGATGLDWGQAFATISSKPAQALGMDGEIGSLRPGRRADVVIWDGDPLELSSAPLAVYIDGLAQPMRSRQIELRDRYSVPQEGVLPKAYSR</sequence>
<comment type="caution">
    <text evidence="3">The sequence shown here is derived from an EMBL/GenBank/DDBJ whole genome shotgun (WGS) entry which is preliminary data.</text>
</comment>
<dbReference type="RefSeq" id="WP_345865916.1">
    <property type="nucleotide sequence ID" value="NZ_JBDIMF010000007.1"/>
</dbReference>
<gene>
    <name evidence="3" type="ORF">ABC969_14715</name>
</gene>
<dbReference type="PANTHER" id="PTHR43135">
    <property type="entry name" value="ALPHA-D-RIBOSE 1-METHYLPHOSPHONATE 5-TRIPHOSPHATE DIPHOSPHATASE"/>
    <property type="match status" value="1"/>
</dbReference>
<dbReference type="Proteomes" id="UP001404104">
    <property type="component" value="Unassembled WGS sequence"/>
</dbReference>
<dbReference type="InterPro" id="IPR006680">
    <property type="entry name" value="Amidohydro-rel"/>
</dbReference>
<feature type="chain" id="PRO_5045963529" evidence="1">
    <location>
        <begin position="22"/>
        <end position="435"/>
    </location>
</feature>
<dbReference type="Gene3D" id="2.30.40.10">
    <property type="entry name" value="Urease, subunit C, domain 1"/>
    <property type="match status" value="1"/>
</dbReference>
<dbReference type="SUPFAM" id="SSF51338">
    <property type="entry name" value="Composite domain of metallo-dependent hydrolases"/>
    <property type="match status" value="1"/>
</dbReference>
<dbReference type="PANTHER" id="PTHR43135:SF3">
    <property type="entry name" value="ALPHA-D-RIBOSE 1-METHYLPHOSPHONATE 5-TRIPHOSPHATE DIPHOSPHATASE"/>
    <property type="match status" value="1"/>
</dbReference>
<keyword evidence="4" id="KW-1185">Reference proteome</keyword>
<evidence type="ECO:0000313" key="4">
    <source>
        <dbReference type="Proteomes" id="UP001404104"/>
    </source>
</evidence>
<dbReference type="EMBL" id="JBDIMF010000007">
    <property type="protein sequence ID" value="MEN2787667.1"/>
    <property type="molecule type" value="Genomic_DNA"/>
</dbReference>
<accession>A0ABU9XVW5</accession>
<organism evidence="3 4">
    <name type="scientific">Sphingomonas qilianensis</name>
    <dbReference type="NCBI Taxonomy" id="1736690"/>
    <lineage>
        <taxon>Bacteria</taxon>
        <taxon>Pseudomonadati</taxon>
        <taxon>Pseudomonadota</taxon>
        <taxon>Alphaproteobacteria</taxon>
        <taxon>Sphingomonadales</taxon>
        <taxon>Sphingomonadaceae</taxon>
        <taxon>Sphingomonas</taxon>
    </lineage>
</organism>
<dbReference type="Gene3D" id="3.20.20.140">
    <property type="entry name" value="Metal-dependent hydrolases"/>
    <property type="match status" value="1"/>
</dbReference>
<dbReference type="InterPro" id="IPR011059">
    <property type="entry name" value="Metal-dep_hydrolase_composite"/>
</dbReference>
<evidence type="ECO:0000259" key="2">
    <source>
        <dbReference type="Pfam" id="PF01979"/>
    </source>
</evidence>